<feature type="region of interest" description="Disordered" evidence="2">
    <location>
        <begin position="71"/>
        <end position="154"/>
    </location>
</feature>
<name>A0AAD8T874_LOLMU</name>
<sequence length="263" mass="27993">MVKKKNTTVVASATSSGVTTKVTSGAPKRGASEISTAAPAPGDWHASTTTMRDEKKARSLGLISADKGNVILPASKKATAQPPKRSSGGFADEDDLLEFDEGFIEPPSKKVKESPSRPTPAAFEASARAAATTTQPSTASSLPEGKENPSPSVATDIQAVISSLKGFASQFSSLEADKIQLQEEVESTSSKLDNAVKLDAAARQKADSLKKELDQLKKKLKEEEKEKAKSEAQRKVKEGLLRQSTLALIDDKLSTYQCLQIVY</sequence>
<evidence type="ECO:0000313" key="3">
    <source>
        <dbReference type="EMBL" id="KAK1677248.1"/>
    </source>
</evidence>
<evidence type="ECO:0000256" key="2">
    <source>
        <dbReference type="SAM" id="MobiDB-lite"/>
    </source>
</evidence>
<dbReference type="Proteomes" id="UP001231189">
    <property type="component" value="Unassembled WGS sequence"/>
</dbReference>
<protein>
    <submittedName>
        <fullName evidence="3">Uncharacterized protein</fullName>
    </submittedName>
</protein>
<feature type="region of interest" description="Disordered" evidence="2">
    <location>
        <begin position="1"/>
        <end position="58"/>
    </location>
</feature>
<evidence type="ECO:0000256" key="1">
    <source>
        <dbReference type="SAM" id="Coils"/>
    </source>
</evidence>
<accession>A0AAD8T874</accession>
<evidence type="ECO:0000313" key="4">
    <source>
        <dbReference type="Proteomes" id="UP001231189"/>
    </source>
</evidence>
<feature type="compositionally biased region" description="Acidic residues" evidence="2">
    <location>
        <begin position="91"/>
        <end position="103"/>
    </location>
</feature>
<keyword evidence="1" id="KW-0175">Coiled coil</keyword>
<feature type="coiled-coil region" evidence="1">
    <location>
        <begin position="171"/>
        <end position="240"/>
    </location>
</feature>
<dbReference type="EMBL" id="JAUUTY010000002">
    <property type="protein sequence ID" value="KAK1677248.1"/>
    <property type="molecule type" value="Genomic_DNA"/>
</dbReference>
<gene>
    <name evidence="3" type="ORF">QYE76_038096</name>
</gene>
<organism evidence="3 4">
    <name type="scientific">Lolium multiflorum</name>
    <name type="common">Italian ryegrass</name>
    <name type="synonym">Lolium perenne subsp. multiflorum</name>
    <dbReference type="NCBI Taxonomy" id="4521"/>
    <lineage>
        <taxon>Eukaryota</taxon>
        <taxon>Viridiplantae</taxon>
        <taxon>Streptophyta</taxon>
        <taxon>Embryophyta</taxon>
        <taxon>Tracheophyta</taxon>
        <taxon>Spermatophyta</taxon>
        <taxon>Magnoliopsida</taxon>
        <taxon>Liliopsida</taxon>
        <taxon>Poales</taxon>
        <taxon>Poaceae</taxon>
        <taxon>BOP clade</taxon>
        <taxon>Pooideae</taxon>
        <taxon>Poodae</taxon>
        <taxon>Poeae</taxon>
        <taxon>Poeae Chloroplast Group 2 (Poeae type)</taxon>
        <taxon>Loliodinae</taxon>
        <taxon>Loliinae</taxon>
        <taxon>Lolium</taxon>
    </lineage>
</organism>
<comment type="caution">
    <text evidence="3">The sequence shown here is derived from an EMBL/GenBank/DDBJ whole genome shotgun (WGS) entry which is preliminary data.</text>
</comment>
<dbReference type="AlphaFoldDB" id="A0AAD8T874"/>
<reference evidence="3" key="1">
    <citation type="submission" date="2023-07" db="EMBL/GenBank/DDBJ databases">
        <title>A chromosome-level genome assembly of Lolium multiflorum.</title>
        <authorList>
            <person name="Chen Y."/>
            <person name="Copetti D."/>
            <person name="Kolliker R."/>
            <person name="Studer B."/>
        </authorList>
    </citation>
    <scope>NUCLEOTIDE SEQUENCE</scope>
    <source>
        <strain evidence="3">02402/16</strain>
        <tissue evidence="3">Leaf</tissue>
    </source>
</reference>
<keyword evidence="4" id="KW-1185">Reference proteome</keyword>
<proteinExistence type="predicted"/>
<feature type="compositionally biased region" description="Low complexity" evidence="2">
    <location>
        <begin position="119"/>
        <end position="143"/>
    </location>
</feature>
<feature type="compositionally biased region" description="Low complexity" evidence="2">
    <location>
        <begin position="7"/>
        <end position="26"/>
    </location>
</feature>